<evidence type="ECO:0000313" key="5">
    <source>
        <dbReference type="Proteomes" id="UP001310594"/>
    </source>
</evidence>
<feature type="compositionally biased region" description="Basic residues" evidence="1">
    <location>
        <begin position="967"/>
        <end position="977"/>
    </location>
</feature>
<dbReference type="Pfam" id="PF25480">
    <property type="entry name" value="DUF7904"/>
    <property type="match status" value="1"/>
</dbReference>
<feature type="compositionally biased region" description="Basic and acidic residues" evidence="1">
    <location>
        <begin position="822"/>
        <end position="847"/>
    </location>
</feature>
<feature type="compositionally biased region" description="Polar residues" evidence="1">
    <location>
        <begin position="421"/>
        <end position="430"/>
    </location>
</feature>
<evidence type="ECO:0008006" key="6">
    <source>
        <dbReference type="Google" id="ProtNLM"/>
    </source>
</evidence>
<feature type="compositionally biased region" description="Low complexity" evidence="1">
    <location>
        <begin position="298"/>
        <end position="321"/>
    </location>
</feature>
<dbReference type="Pfam" id="PF13254">
    <property type="entry name" value="DUF4045"/>
    <property type="match status" value="1"/>
</dbReference>
<feature type="compositionally biased region" description="Polar residues" evidence="1">
    <location>
        <begin position="344"/>
        <end position="376"/>
    </location>
</feature>
<evidence type="ECO:0000259" key="2">
    <source>
        <dbReference type="Pfam" id="PF13254"/>
    </source>
</evidence>
<dbReference type="InterPro" id="IPR025118">
    <property type="entry name" value="DUF4045"/>
</dbReference>
<dbReference type="SMART" id="SM00262">
    <property type="entry name" value="GEL"/>
    <property type="match status" value="2"/>
</dbReference>
<evidence type="ECO:0000256" key="1">
    <source>
        <dbReference type="SAM" id="MobiDB-lite"/>
    </source>
</evidence>
<feature type="region of interest" description="Disordered" evidence="1">
    <location>
        <begin position="1"/>
        <end position="741"/>
    </location>
</feature>
<dbReference type="Gene3D" id="3.40.20.10">
    <property type="entry name" value="Severin"/>
    <property type="match status" value="3"/>
</dbReference>
<feature type="compositionally biased region" description="Polar residues" evidence="1">
    <location>
        <begin position="597"/>
        <end position="616"/>
    </location>
</feature>
<feature type="compositionally biased region" description="Basic and acidic residues" evidence="1">
    <location>
        <begin position="31"/>
        <end position="57"/>
    </location>
</feature>
<dbReference type="SUPFAM" id="SSF55753">
    <property type="entry name" value="Actin depolymerizing proteins"/>
    <property type="match status" value="2"/>
</dbReference>
<sequence length="1700" mass="181047">MDKSFETPAARPASASHHDDQDLDPAVFLKSIRELSERREREDLERYRKLEEEVERSRAKRKAAGASGVDTASFAGGSEQQTRRYAERTPSSSPPKADATRPISSARSARAPSIDPTSDLPLSQSFNATMESGRAGPPSPTKDIPEFKGFSSVRRANGPTSSSPVQTSETSSRPSPSASTLARSGTLSWQQRRPQSRGGSRPTSMVSSEDSGHVRKQSIDQPEPSKEQIAASLGSRDPSWFKQTADRGTGSAAYRKSKDEVSGESSTAPPFASARRGLPGLSREVSTEPMRRASPAPSESIRSETASLSSSARDSGIASSGVSAIPSIASKPDLKSLLAEDEPQQQASPMSDQASSTSGEQRSGLTRNLSMSSSQARLAGATERPSSPTKGMGGFVQSAMMKRSDSVSKRWSAQPGAGLSRHNSTLQGSHSMPRLDPTPGSREASNEPASRPTSSSSNLTALAQQRDSNDGFVKPALPYHSRSKSVASTYGTTNEDNATSPPSSPSKRFSPTKSSWIESALVRPDSPKPSAARNSQPSWMANIAKAKAERASGESTPRTGTPKPAEELSRPSSPVKTTPFGPSLLRSSSSRDLAPTPRSSTPPFMKTPKTTGSETSLIREPSPARSIKTSEVGAAPTPAAEKSVVEQKVDDTKPKVADLATASTVASSRSVTSAATAVKPTLDLPATRSITSPSPLASPKARPETPAKPQTDFRSALRSRPAGETKQQGTPEFLSKFGQLRKTQPEKYVAPDLLKDNITRGKSDLAKTGGPVKTPRRDELKESLLAKKQDWKTAKEEGRELPGQVHERKTSGVPVTPPKPEALAKRELLGRPDVDRSAISPAKHEDATPEALARQRSLKHEPKAVPTPAKQPVAQTAPEAARFESLSKQQSAPAVIEHAQTPETSRLAARFNPALTNILARGPPAASASNPPSRSASPAMPQRSATLPMDASGEPSVEGPLQDMRKGRAKGPKKRKGGAVAAPDEESTTSQEEPVATPSQSVSKQNIIDEAPISIPSFKPRAPPGSAASIMMASLKQTSTPPPAEKALPHPTTPAKDSSTLEGREPAKPATSTKPLGFAFKPARTTQRDASPATQAKSADLALRPARSTDTIEVPNFSGFKSLGRTGTKPSAEENKENSDEILPSVKSAASFWGRQPSPKKAEAPPQIQLPSRRDEDAAMLSAGLLSSSHSRPGSSNGSSNGLGISVEKRGSSSTDTPPGSAGLPPKPSKPSRVVSGQLLESSPNKDASRLSPSPQPSTRAEHLLTRAFGAVPTSEAPLAIDVQKTLSEVQTYHADGNKTLRRNTHEVSMDGSTVVLPQQEEYTIFDESVYLFSHAYINSGGAKKTQVFVWSGSASSQTALSSAQIAAKRLARDGGSLPIISVTQGHEDGVFLEAIGGILVTRRGARVGAPKQYALCGRKHLGHITFDEVDFGLQSLCAGYVYLISYPVTLQQTRLYLWKGSACSTEELSAARLAAMDLSETGEIIEVDQGAEFASFLKIFGPGTTKTSISKPSSFWQHKATAPERFAARLYRIQEAERPGLFASLLSRRPSWNSRPPSRSPSRDGTEIKVDAKHITSFIQTDLEAEGLYLLDAYSELYILIAPLFAMTAETVRTTLLAQALRLAAEYTAICMEADGRQVVPKSYVVFSGVPQNVKNLFRHWDDARGLWGTAGLMAGSRGQDGNEVSMVELEEVLKAVCK</sequence>
<dbReference type="InterPro" id="IPR029006">
    <property type="entry name" value="ADF-H/Gelsolin-like_dom_sf"/>
</dbReference>
<evidence type="ECO:0000259" key="3">
    <source>
        <dbReference type="Pfam" id="PF25480"/>
    </source>
</evidence>
<feature type="compositionally biased region" description="Low complexity" evidence="1">
    <location>
        <begin position="101"/>
        <end position="114"/>
    </location>
</feature>
<dbReference type="EMBL" id="JAVRQU010000001">
    <property type="protein sequence ID" value="KAK5708226.1"/>
    <property type="molecule type" value="Genomic_DNA"/>
</dbReference>
<dbReference type="Proteomes" id="UP001310594">
    <property type="component" value="Unassembled WGS sequence"/>
</dbReference>
<feature type="region of interest" description="Disordered" evidence="1">
    <location>
        <begin position="1240"/>
        <end position="1259"/>
    </location>
</feature>
<feature type="compositionally biased region" description="Basic and acidic residues" evidence="1">
    <location>
        <begin position="643"/>
        <end position="656"/>
    </location>
</feature>
<name>A0AAN7WRC7_9PEZI</name>
<protein>
    <recommendedName>
        <fullName evidence="6">DUF4045 domain-containing protein</fullName>
    </recommendedName>
</protein>
<feature type="compositionally biased region" description="Low complexity" evidence="1">
    <location>
        <begin position="660"/>
        <end position="678"/>
    </location>
</feature>
<feature type="compositionally biased region" description="Polar residues" evidence="1">
    <location>
        <begin position="1084"/>
        <end position="1097"/>
    </location>
</feature>
<feature type="compositionally biased region" description="Low complexity" evidence="1">
    <location>
        <begin position="1179"/>
        <end position="1206"/>
    </location>
</feature>
<gene>
    <name evidence="4" type="ORF">LTR97_000766</name>
</gene>
<dbReference type="InterPro" id="IPR057226">
    <property type="entry name" value="DUF7904"/>
</dbReference>
<feature type="compositionally biased region" description="Basic and acidic residues" evidence="1">
    <location>
        <begin position="775"/>
        <end position="810"/>
    </location>
</feature>
<feature type="compositionally biased region" description="Polar residues" evidence="1">
    <location>
        <begin position="120"/>
        <end position="130"/>
    </location>
</feature>
<accession>A0AAN7WRC7</accession>
<dbReference type="InterPro" id="IPR007122">
    <property type="entry name" value="Villin/Gelsolin"/>
</dbReference>
<feature type="compositionally biased region" description="Polar residues" evidence="1">
    <location>
        <begin position="988"/>
        <end position="1006"/>
    </location>
</feature>
<proteinExistence type="predicted"/>
<feature type="domain" description="DUF4045" evidence="2">
    <location>
        <begin position="24"/>
        <end position="791"/>
    </location>
</feature>
<evidence type="ECO:0000313" key="4">
    <source>
        <dbReference type="EMBL" id="KAK5708226.1"/>
    </source>
</evidence>
<dbReference type="GO" id="GO:0051015">
    <property type="term" value="F:actin filament binding"/>
    <property type="evidence" value="ECO:0007669"/>
    <property type="project" value="InterPro"/>
</dbReference>
<feature type="region of interest" description="Disordered" evidence="1">
    <location>
        <begin position="760"/>
        <end position="1235"/>
    </location>
</feature>
<feature type="domain" description="DUF7904" evidence="3">
    <location>
        <begin position="1306"/>
        <end position="1404"/>
    </location>
</feature>
<feature type="compositionally biased region" description="Low complexity" evidence="1">
    <location>
        <begin position="160"/>
        <end position="202"/>
    </location>
</feature>
<organism evidence="4 5">
    <name type="scientific">Elasticomyces elasticus</name>
    <dbReference type="NCBI Taxonomy" id="574655"/>
    <lineage>
        <taxon>Eukaryota</taxon>
        <taxon>Fungi</taxon>
        <taxon>Dikarya</taxon>
        <taxon>Ascomycota</taxon>
        <taxon>Pezizomycotina</taxon>
        <taxon>Dothideomycetes</taxon>
        <taxon>Dothideomycetidae</taxon>
        <taxon>Mycosphaerellales</taxon>
        <taxon>Teratosphaeriaceae</taxon>
        <taxon>Elasticomyces</taxon>
    </lineage>
</organism>
<feature type="compositionally biased region" description="Polar residues" evidence="1">
    <location>
        <begin position="484"/>
        <end position="498"/>
    </location>
</feature>
<feature type="compositionally biased region" description="Low complexity" evidence="1">
    <location>
        <begin position="499"/>
        <end position="515"/>
    </location>
</feature>
<comment type="caution">
    <text evidence="4">The sequence shown here is derived from an EMBL/GenBank/DDBJ whole genome shotgun (WGS) entry which is preliminary data.</text>
</comment>
<reference evidence="4" key="1">
    <citation type="submission" date="2023-08" db="EMBL/GenBank/DDBJ databases">
        <title>Black Yeasts Isolated from many extreme environments.</title>
        <authorList>
            <person name="Coleine C."/>
            <person name="Stajich J.E."/>
            <person name="Selbmann L."/>
        </authorList>
    </citation>
    <scope>NUCLEOTIDE SEQUENCE</scope>
    <source>
        <strain evidence="4">CCFEE 5810</strain>
    </source>
</reference>
<feature type="compositionally biased region" description="Low complexity" evidence="1">
    <location>
        <begin position="920"/>
        <end position="945"/>
    </location>
</feature>
<feature type="compositionally biased region" description="Polar residues" evidence="1">
    <location>
        <begin position="447"/>
        <end position="466"/>
    </location>
</feature>